<accession>A7F3J9</accession>
<dbReference type="Proteomes" id="UP000001312">
    <property type="component" value="Unassembled WGS sequence"/>
</dbReference>
<keyword evidence="2" id="KW-1185">Reference proteome</keyword>
<dbReference type="EMBL" id="CH476640">
    <property type="protein sequence ID" value="EDN97320.1"/>
    <property type="molecule type" value="Genomic_DNA"/>
</dbReference>
<proteinExistence type="predicted"/>
<reference evidence="2" key="1">
    <citation type="journal article" date="2011" name="PLoS Genet.">
        <title>Genomic analysis of the necrotrophic fungal pathogens Sclerotinia sclerotiorum and Botrytis cinerea.</title>
        <authorList>
            <person name="Amselem J."/>
            <person name="Cuomo C.A."/>
            <person name="van Kan J.A."/>
            <person name="Viaud M."/>
            <person name="Benito E.P."/>
            <person name="Couloux A."/>
            <person name="Coutinho P.M."/>
            <person name="de Vries R.P."/>
            <person name="Dyer P.S."/>
            <person name="Fillinger S."/>
            <person name="Fournier E."/>
            <person name="Gout L."/>
            <person name="Hahn M."/>
            <person name="Kohn L."/>
            <person name="Lapalu N."/>
            <person name="Plummer K.M."/>
            <person name="Pradier J.M."/>
            <person name="Quevillon E."/>
            <person name="Sharon A."/>
            <person name="Simon A."/>
            <person name="ten Have A."/>
            <person name="Tudzynski B."/>
            <person name="Tudzynski P."/>
            <person name="Wincker P."/>
            <person name="Andrew M."/>
            <person name="Anthouard V."/>
            <person name="Beever R.E."/>
            <person name="Beffa R."/>
            <person name="Benoit I."/>
            <person name="Bouzid O."/>
            <person name="Brault B."/>
            <person name="Chen Z."/>
            <person name="Choquer M."/>
            <person name="Collemare J."/>
            <person name="Cotton P."/>
            <person name="Danchin E.G."/>
            <person name="Da Silva C."/>
            <person name="Gautier A."/>
            <person name="Giraud C."/>
            <person name="Giraud T."/>
            <person name="Gonzalez C."/>
            <person name="Grossetete S."/>
            <person name="Guldener U."/>
            <person name="Henrissat B."/>
            <person name="Howlett B.J."/>
            <person name="Kodira C."/>
            <person name="Kretschmer M."/>
            <person name="Lappartient A."/>
            <person name="Leroch M."/>
            <person name="Levis C."/>
            <person name="Mauceli E."/>
            <person name="Neuveglise C."/>
            <person name="Oeser B."/>
            <person name="Pearson M."/>
            <person name="Poulain J."/>
            <person name="Poussereau N."/>
            <person name="Quesneville H."/>
            <person name="Rascle C."/>
            <person name="Schumacher J."/>
            <person name="Segurens B."/>
            <person name="Sexton A."/>
            <person name="Silva E."/>
            <person name="Sirven C."/>
            <person name="Soanes D.M."/>
            <person name="Talbot N.J."/>
            <person name="Templeton M."/>
            <person name="Yandava C."/>
            <person name="Yarden O."/>
            <person name="Zeng Q."/>
            <person name="Rollins J.A."/>
            <person name="Lebrun M.H."/>
            <person name="Dickman M."/>
        </authorList>
    </citation>
    <scope>NUCLEOTIDE SEQUENCE [LARGE SCALE GENOMIC DNA]</scope>
    <source>
        <strain evidence="2">ATCC 18683 / 1980 / Ss-1</strain>
    </source>
</reference>
<dbReference type="GeneID" id="5482832"/>
<protein>
    <submittedName>
        <fullName evidence="1">Uncharacterized protein</fullName>
    </submittedName>
</protein>
<evidence type="ECO:0000313" key="2">
    <source>
        <dbReference type="Proteomes" id="UP000001312"/>
    </source>
</evidence>
<dbReference type="RefSeq" id="XP_001586816.1">
    <property type="nucleotide sequence ID" value="XM_001586766.1"/>
</dbReference>
<dbReference type="InParanoid" id="A7F3J9"/>
<gene>
    <name evidence="1" type="ORF">SS1G_11845</name>
</gene>
<sequence length="123" mass="14052">MLLLTIGNGLIKLRSVEHLWKFQMMHAKIRGSGLDTKYDWKYENHQTLISKAGEYIAIDIAIDIDIDANQKLSCNSDSKDSKIAKALKTFYLFDSRLVSKHSNLSDIRGIGIKAFFIDECENR</sequence>
<organism evidence="1 2">
    <name type="scientific">Sclerotinia sclerotiorum (strain ATCC 18683 / 1980 / Ss-1)</name>
    <name type="common">White mold</name>
    <name type="synonym">Whetzelinia sclerotiorum</name>
    <dbReference type="NCBI Taxonomy" id="665079"/>
    <lineage>
        <taxon>Eukaryota</taxon>
        <taxon>Fungi</taxon>
        <taxon>Dikarya</taxon>
        <taxon>Ascomycota</taxon>
        <taxon>Pezizomycotina</taxon>
        <taxon>Leotiomycetes</taxon>
        <taxon>Helotiales</taxon>
        <taxon>Sclerotiniaceae</taxon>
        <taxon>Sclerotinia</taxon>
    </lineage>
</organism>
<dbReference type="AlphaFoldDB" id="A7F3J9"/>
<dbReference type="KEGG" id="ssl:SS1G_11845"/>
<evidence type="ECO:0000313" key="1">
    <source>
        <dbReference type="EMBL" id="EDN97320.1"/>
    </source>
</evidence>
<name>A7F3J9_SCLS1</name>